<dbReference type="Gramene" id="OQU82008">
    <property type="protein sequence ID" value="OQU82008"/>
    <property type="gene ID" value="SORBI_3006G155150"/>
</dbReference>
<proteinExistence type="predicted"/>
<name>A0A1Z5RE30_SORBI</name>
<accession>A0A1Z5RE30</accession>
<dbReference type="EMBL" id="CM000765">
    <property type="protein sequence ID" value="OQU82008.1"/>
    <property type="molecule type" value="Genomic_DNA"/>
</dbReference>
<dbReference type="Proteomes" id="UP000000768">
    <property type="component" value="Chromosome 6"/>
</dbReference>
<sequence length="103" mass="11533">MRNDDTSSSPLSGYLIRCSQFRAAAPLTFHVHACKLCPFLSWRQCSTRRLSKAEVLNLNGMSTDGGDRLKGIQCVLHFDMIIISIICYAGDQIPSQNHLFCIK</sequence>
<keyword evidence="2" id="KW-1185">Reference proteome</keyword>
<dbReference type="AlphaFoldDB" id="A0A1Z5RE30"/>
<protein>
    <submittedName>
        <fullName evidence="1">Uncharacterized protein</fullName>
    </submittedName>
</protein>
<reference evidence="2" key="2">
    <citation type="journal article" date="2018" name="Plant J.">
        <title>The Sorghum bicolor reference genome: improved assembly, gene annotations, a transcriptome atlas, and signatures of genome organization.</title>
        <authorList>
            <person name="McCormick R.F."/>
            <person name="Truong S.K."/>
            <person name="Sreedasyam A."/>
            <person name="Jenkins J."/>
            <person name="Shu S."/>
            <person name="Sims D."/>
            <person name="Kennedy M."/>
            <person name="Amirebrahimi M."/>
            <person name="Weers B.D."/>
            <person name="McKinley B."/>
            <person name="Mattison A."/>
            <person name="Morishige D.T."/>
            <person name="Grimwood J."/>
            <person name="Schmutz J."/>
            <person name="Mullet J.E."/>
        </authorList>
    </citation>
    <scope>NUCLEOTIDE SEQUENCE [LARGE SCALE GENOMIC DNA]</scope>
    <source>
        <strain evidence="2">cv. BTx623</strain>
    </source>
</reference>
<reference evidence="1 2" key="1">
    <citation type="journal article" date="2009" name="Nature">
        <title>The Sorghum bicolor genome and the diversification of grasses.</title>
        <authorList>
            <person name="Paterson A.H."/>
            <person name="Bowers J.E."/>
            <person name="Bruggmann R."/>
            <person name="Dubchak I."/>
            <person name="Grimwood J."/>
            <person name="Gundlach H."/>
            <person name="Haberer G."/>
            <person name="Hellsten U."/>
            <person name="Mitros T."/>
            <person name="Poliakov A."/>
            <person name="Schmutz J."/>
            <person name="Spannagl M."/>
            <person name="Tang H."/>
            <person name="Wang X."/>
            <person name="Wicker T."/>
            <person name="Bharti A.K."/>
            <person name="Chapman J."/>
            <person name="Feltus F.A."/>
            <person name="Gowik U."/>
            <person name="Grigoriev I.V."/>
            <person name="Lyons E."/>
            <person name="Maher C.A."/>
            <person name="Martis M."/>
            <person name="Narechania A."/>
            <person name="Otillar R.P."/>
            <person name="Penning B.W."/>
            <person name="Salamov A.A."/>
            <person name="Wang Y."/>
            <person name="Zhang L."/>
            <person name="Carpita N.C."/>
            <person name="Freeling M."/>
            <person name="Gingle A.R."/>
            <person name="Hash C.T."/>
            <person name="Keller B."/>
            <person name="Klein P."/>
            <person name="Kresovich S."/>
            <person name="McCann M.C."/>
            <person name="Ming R."/>
            <person name="Peterson D.G."/>
            <person name="Mehboob-ur-Rahman"/>
            <person name="Ware D."/>
            <person name="Westhoff P."/>
            <person name="Mayer K.F."/>
            <person name="Messing J."/>
            <person name="Rokhsar D.S."/>
        </authorList>
    </citation>
    <scope>NUCLEOTIDE SEQUENCE [LARGE SCALE GENOMIC DNA]</scope>
    <source>
        <strain evidence="2">cv. BTx623</strain>
    </source>
</reference>
<evidence type="ECO:0000313" key="2">
    <source>
        <dbReference type="Proteomes" id="UP000000768"/>
    </source>
</evidence>
<gene>
    <name evidence="1" type="ORF">SORBI_3006G155150</name>
</gene>
<dbReference type="InParanoid" id="A0A1Z5RE30"/>
<evidence type="ECO:0000313" key="1">
    <source>
        <dbReference type="EMBL" id="OQU82008.1"/>
    </source>
</evidence>
<organism evidence="1 2">
    <name type="scientific">Sorghum bicolor</name>
    <name type="common">Sorghum</name>
    <name type="synonym">Sorghum vulgare</name>
    <dbReference type="NCBI Taxonomy" id="4558"/>
    <lineage>
        <taxon>Eukaryota</taxon>
        <taxon>Viridiplantae</taxon>
        <taxon>Streptophyta</taxon>
        <taxon>Embryophyta</taxon>
        <taxon>Tracheophyta</taxon>
        <taxon>Spermatophyta</taxon>
        <taxon>Magnoliopsida</taxon>
        <taxon>Liliopsida</taxon>
        <taxon>Poales</taxon>
        <taxon>Poaceae</taxon>
        <taxon>PACMAD clade</taxon>
        <taxon>Panicoideae</taxon>
        <taxon>Andropogonodae</taxon>
        <taxon>Andropogoneae</taxon>
        <taxon>Sorghinae</taxon>
        <taxon>Sorghum</taxon>
    </lineage>
</organism>